<evidence type="ECO:0000313" key="1">
    <source>
        <dbReference type="EMBL" id="KAF8442196.1"/>
    </source>
</evidence>
<dbReference type="EMBL" id="WHUW01000009">
    <property type="protein sequence ID" value="KAF8442196.1"/>
    <property type="molecule type" value="Genomic_DNA"/>
</dbReference>
<name>A0AAD4GFN4_BOLED</name>
<dbReference type="Proteomes" id="UP001194468">
    <property type="component" value="Unassembled WGS sequence"/>
</dbReference>
<organism evidence="1 2">
    <name type="scientific">Boletus edulis BED1</name>
    <dbReference type="NCBI Taxonomy" id="1328754"/>
    <lineage>
        <taxon>Eukaryota</taxon>
        <taxon>Fungi</taxon>
        <taxon>Dikarya</taxon>
        <taxon>Basidiomycota</taxon>
        <taxon>Agaricomycotina</taxon>
        <taxon>Agaricomycetes</taxon>
        <taxon>Agaricomycetidae</taxon>
        <taxon>Boletales</taxon>
        <taxon>Boletineae</taxon>
        <taxon>Boletaceae</taxon>
        <taxon>Boletoideae</taxon>
        <taxon>Boletus</taxon>
    </lineage>
</organism>
<reference evidence="1" key="1">
    <citation type="submission" date="2019-10" db="EMBL/GenBank/DDBJ databases">
        <authorList>
            <consortium name="DOE Joint Genome Institute"/>
            <person name="Kuo A."/>
            <person name="Miyauchi S."/>
            <person name="Kiss E."/>
            <person name="Drula E."/>
            <person name="Kohler A."/>
            <person name="Sanchez-Garcia M."/>
            <person name="Andreopoulos B."/>
            <person name="Barry K.W."/>
            <person name="Bonito G."/>
            <person name="Buee M."/>
            <person name="Carver A."/>
            <person name="Chen C."/>
            <person name="Cichocki N."/>
            <person name="Clum A."/>
            <person name="Culley D."/>
            <person name="Crous P.W."/>
            <person name="Fauchery L."/>
            <person name="Girlanda M."/>
            <person name="Hayes R."/>
            <person name="Keri Z."/>
            <person name="LaButti K."/>
            <person name="Lipzen A."/>
            <person name="Lombard V."/>
            <person name="Magnuson J."/>
            <person name="Maillard F."/>
            <person name="Morin E."/>
            <person name="Murat C."/>
            <person name="Nolan M."/>
            <person name="Ohm R."/>
            <person name="Pangilinan J."/>
            <person name="Pereira M."/>
            <person name="Perotto S."/>
            <person name="Peter M."/>
            <person name="Riley R."/>
            <person name="Sitrit Y."/>
            <person name="Stielow B."/>
            <person name="Szollosi G."/>
            <person name="Zifcakova L."/>
            <person name="Stursova M."/>
            <person name="Spatafora J.W."/>
            <person name="Tedersoo L."/>
            <person name="Vaario L.-M."/>
            <person name="Yamada A."/>
            <person name="Yan M."/>
            <person name="Wang P."/>
            <person name="Xu J."/>
            <person name="Bruns T."/>
            <person name="Baldrian P."/>
            <person name="Vilgalys R."/>
            <person name="Henrissat B."/>
            <person name="Grigoriev I.V."/>
            <person name="Hibbett D."/>
            <person name="Nagy L.G."/>
            <person name="Martin F.M."/>
        </authorList>
    </citation>
    <scope>NUCLEOTIDE SEQUENCE</scope>
    <source>
        <strain evidence="1">BED1</strain>
    </source>
</reference>
<comment type="caution">
    <text evidence="1">The sequence shown here is derived from an EMBL/GenBank/DDBJ whole genome shotgun (WGS) entry which is preliminary data.</text>
</comment>
<proteinExistence type="predicted"/>
<reference evidence="1" key="2">
    <citation type="journal article" date="2020" name="Nat. Commun.">
        <title>Large-scale genome sequencing of mycorrhizal fungi provides insights into the early evolution of symbiotic traits.</title>
        <authorList>
            <person name="Miyauchi S."/>
            <person name="Kiss E."/>
            <person name="Kuo A."/>
            <person name="Drula E."/>
            <person name="Kohler A."/>
            <person name="Sanchez-Garcia M."/>
            <person name="Morin E."/>
            <person name="Andreopoulos B."/>
            <person name="Barry K.W."/>
            <person name="Bonito G."/>
            <person name="Buee M."/>
            <person name="Carver A."/>
            <person name="Chen C."/>
            <person name="Cichocki N."/>
            <person name="Clum A."/>
            <person name="Culley D."/>
            <person name="Crous P.W."/>
            <person name="Fauchery L."/>
            <person name="Girlanda M."/>
            <person name="Hayes R.D."/>
            <person name="Keri Z."/>
            <person name="LaButti K."/>
            <person name="Lipzen A."/>
            <person name="Lombard V."/>
            <person name="Magnuson J."/>
            <person name="Maillard F."/>
            <person name="Murat C."/>
            <person name="Nolan M."/>
            <person name="Ohm R.A."/>
            <person name="Pangilinan J."/>
            <person name="Pereira M.F."/>
            <person name="Perotto S."/>
            <person name="Peter M."/>
            <person name="Pfister S."/>
            <person name="Riley R."/>
            <person name="Sitrit Y."/>
            <person name="Stielow J.B."/>
            <person name="Szollosi G."/>
            <person name="Zifcakova L."/>
            <person name="Stursova M."/>
            <person name="Spatafora J.W."/>
            <person name="Tedersoo L."/>
            <person name="Vaario L.M."/>
            <person name="Yamada A."/>
            <person name="Yan M."/>
            <person name="Wang P."/>
            <person name="Xu J."/>
            <person name="Bruns T."/>
            <person name="Baldrian P."/>
            <person name="Vilgalys R."/>
            <person name="Dunand C."/>
            <person name="Henrissat B."/>
            <person name="Grigoriev I.V."/>
            <person name="Hibbett D."/>
            <person name="Nagy L.G."/>
            <person name="Martin F.M."/>
        </authorList>
    </citation>
    <scope>NUCLEOTIDE SEQUENCE</scope>
    <source>
        <strain evidence="1">BED1</strain>
    </source>
</reference>
<keyword evidence="2" id="KW-1185">Reference proteome</keyword>
<accession>A0AAD4GFN4</accession>
<gene>
    <name evidence="1" type="ORF">L210DRAFT_3199255</name>
</gene>
<protein>
    <submittedName>
        <fullName evidence="1">Uncharacterized protein</fullName>
    </submittedName>
</protein>
<dbReference type="AlphaFoldDB" id="A0AAD4GFN4"/>
<evidence type="ECO:0000313" key="2">
    <source>
        <dbReference type="Proteomes" id="UP001194468"/>
    </source>
</evidence>
<sequence>MIDRMANYCDLRLQASTPVLLDDKTASYFRQDVCNFREMVWTPQLAVLPRLRLESWHASLAASSILFFPICIDAISIVVACPVALDTFTFLRILLAYLASRPCISMLRARSIDTLIPLAYGLFCRCRFCPYSLSVLCASARPHAMQFRDSSMPCHCHNIFAARIAQLIWKSAVSCSTTAASNDMRAARTPRVRGRVSLSVSEPESDGRVY</sequence>